<gene>
    <name evidence="12" type="ORF">M011DRAFT_463951</name>
</gene>
<dbReference type="GO" id="GO:0050019">
    <property type="term" value="F:L-arabinitol 4-dehydrogenase activity"/>
    <property type="evidence" value="ECO:0007669"/>
    <property type="project" value="UniProtKB-EC"/>
</dbReference>
<comment type="cofactor">
    <cofactor evidence="1">
        <name>Zn(2+)</name>
        <dbReference type="ChEBI" id="CHEBI:29105"/>
    </cofactor>
</comment>
<dbReference type="OrthoDB" id="2148442at2759"/>
<dbReference type="CDD" id="cd05285">
    <property type="entry name" value="sorbitol_DH"/>
    <property type="match status" value="1"/>
</dbReference>
<dbReference type="InterPro" id="IPR036291">
    <property type="entry name" value="NAD(P)-bd_dom_sf"/>
</dbReference>
<dbReference type="InterPro" id="IPR020843">
    <property type="entry name" value="ER"/>
</dbReference>
<evidence type="ECO:0000256" key="7">
    <source>
        <dbReference type="ARBA" id="ARBA00023027"/>
    </source>
</evidence>
<evidence type="ECO:0000259" key="11">
    <source>
        <dbReference type="SMART" id="SM00829"/>
    </source>
</evidence>
<dbReference type="InterPro" id="IPR045306">
    <property type="entry name" value="SDH-like"/>
</dbReference>
<evidence type="ECO:0000313" key="12">
    <source>
        <dbReference type="EMBL" id="KAF2751213.1"/>
    </source>
</evidence>
<dbReference type="PANTHER" id="PTHR43161:SF12">
    <property type="entry name" value="L-ARABINITOL 4-DEHYDROGENASE"/>
    <property type="match status" value="1"/>
</dbReference>
<dbReference type="Pfam" id="PF00107">
    <property type="entry name" value="ADH_zinc_N"/>
    <property type="match status" value="1"/>
</dbReference>
<evidence type="ECO:0000256" key="2">
    <source>
        <dbReference type="ARBA" id="ARBA00008072"/>
    </source>
</evidence>
<keyword evidence="6" id="KW-0560">Oxidoreductase</keyword>
<evidence type="ECO:0000256" key="8">
    <source>
        <dbReference type="ARBA" id="ARBA00038954"/>
    </source>
</evidence>
<dbReference type="SUPFAM" id="SSF50129">
    <property type="entry name" value="GroES-like"/>
    <property type="match status" value="1"/>
</dbReference>
<dbReference type="SUPFAM" id="SSF51735">
    <property type="entry name" value="NAD(P)-binding Rossmann-fold domains"/>
    <property type="match status" value="1"/>
</dbReference>
<dbReference type="InterPro" id="IPR013149">
    <property type="entry name" value="ADH-like_C"/>
</dbReference>
<proteinExistence type="inferred from homology"/>
<sequence>MTSTNAEKPNIGVYTNPSHDLWIDSASPSLEEIQNGATLKEGEVLINVKSTGICGSDIHFWHAGCIGPMIVNGNHILGHESSGQILAVHPSITHLTPGDRVAIEPTIPCLSCAPCLSGRYNGCESVTFLSTPPHAGMLRRYLIHPAKWVYKLPSNLSYEEGALLEPLSVALAGIERAGVKLGDPVLVCGAGPIGLISAICARAAGAAPVLITDIDEGRLEFAKSVVKGVRTHLVTSSQTAADFRAAVVEVMSRGAGETIEPRVALECTGVESSIAGAVESVCFGGMVFVIGVGKNEIKIPFMRCSTREVDLRFQYRYANTWPKAIRLVSEGVVDVKGLVTHRVGLEKAREAFELVAGEGRKEGERVVKVMIQDL</sequence>
<feature type="domain" description="Enoyl reductase (ER)" evidence="11">
    <location>
        <begin position="25"/>
        <end position="371"/>
    </location>
</feature>
<keyword evidence="13" id="KW-1185">Reference proteome</keyword>
<accession>A0A6A6VM32</accession>
<comment type="catalytic activity">
    <reaction evidence="10">
        <text>L-arabinitol + NAD(+) = L-xylulose + NADH + H(+)</text>
        <dbReference type="Rhea" id="RHEA:16381"/>
        <dbReference type="ChEBI" id="CHEBI:15378"/>
        <dbReference type="ChEBI" id="CHEBI:17399"/>
        <dbReference type="ChEBI" id="CHEBI:18403"/>
        <dbReference type="ChEBI" id="CHEBI:57540"/>
        <dbReference type="ChEBI" id="CHEBI:57945"/>
        <dbReference type="EC" id="1.1.1.12"/>
    </reaction>
</comment>
<name>A0A6A6VM32_9PLEO</name>
<dbReference type="Gene3D" id="3.90.180.10">
    <property type="entry name" value="Medium-chain alcohol dehydrogenases, catalytic domain"/>
    <property type="match status" value="1"/>
</dbReference>
<comment type="similarity">
    <text evidence="2">Belongs to the zinc-containing alcohol dehydrogenase family.</text>
</comment>
<dbReference type="SMART" id="SM00829">
    <property type="entry name" value="PKS_ER"/>
    <property type="match status" value="1"/>
</dbReference>
<keyword evidence="4" id="KW-0479">Metal-binding</keyword>
<dbReference type="Proteomes" id="UP000799440">
    <property type="component" value="Unassembled WGS sequence"/>
</dbReference>
<evidence type="ECO:0000256" key="10">
    <source>
        <dbReference type="ARBA" id="ARBA00049317"/>
    </source>
</evidence>
<dbReference type="InterPro" id="IPR011032">
    <property type="entry name" value="GroES-like_sf"/>
</dbReference>
<dbReference type="GO" id="GO:0046872">
    <property type="term" value="F:metal ion binding"/>
    <property type="evidence" value="ECO:0007669"/>
    <property type="project" value="UniProtKB-KW"/>
</dbReference>
<protein>
    <recommendedName>
        <fullName evidence="9">L-arabinitol 4-dehydrogenase</fullName>
        <ecNumber evidence="8">1.1.1.12</ecNumber>
    </recommendedName>
</protein>
<evidence type="ECO:0000256" key="6">
    <source>
        <dbReference type="ARBA" id="ARBA00023002"/>
    </source>
</evidence>
<evidence type="ECO:0000256" key="4">
    <source>
        <dbReference type="ARBA" id="ARBA00022723"/>
    </source>
</evidence>
<dbReference type="InterPro" id="IPR013154">
    <property type="entry name" value="ADH-like_N"/>
</dbReference>
<evidence type="ECO:0000256" key="9">
    <source>
        <dbReference type="ARBA" id="ARBA00039783"/>
    </source>
</evidence>
<evidence type="ECO:0000256" key="5">
    <source>
        <dbReference type="ARBA" id="ARBA00022833"/>
    </source>
</evidence>
<dbReference type="AlphaFoldDB" id="A0A6A6VM32"/>
<evidence type="ECO:0000256" key="3">
    <source>
        <dbReference type="ARBA" id="ARBA00011881"/>
    </source>
</evidence>
<comment type="subunit">
    <text evidence="3">Homotetramer.</text>
</comment>
<keyword evidence="7" id="KW-0520">NAD</keyword>
<reference evidence="12" key="1">
    <citation type="journal article" date="2020" name="Stud. Mycol.">
        <title>101 Dothideomycetes genomes: a test case for predicting lifestyles and emergence of pathogens.</title>
        <authorList>
            <person name="Haridas S."/>
            <person name="Albert R."/>
            <person name="Binder M."/>
            <person name="Bloem J."/>
            <person name="Labutti K."/>
            <person name="Salamov A."/>
            <person name="Andreopoulos B."/>
            <person name="Baker S."/>
            <person name="Barry K."/>
            <person name="Bills G."/>
            <person name="Bluhm B."/>
            <person name="Cannon C."/>
            <person name="Castanera R."/>
            <person name="Culley D."/>
            <person name="Daum C."/>
            <person name="Ezra D."/>
            <person name="Gonzalez J."/>
            <person name="Henrissat B."/>
            <person name="Kuo A."/>
            <person name="Liang C."/>
            <person name="Lipzen A."/>
            <person name="Lutzoni F."/>
            <person name="Magnuson J."/>
            <person name="Mondo S."/>
            <person name="Nolan M."/>
            <person name="Ohm R."/>
            <person name="Pangilinan J."/>
            <person name="Park H.-J."/>
            <person name="Ramirez L."/>
            <person name="Alfaro M."/>
            <person name="Sun H."/>
            <person name="Tritt A."/>
            <person name="Yoshinaga Y."/>
            <person name="Zwiers L.-H."/>
            <person name="Turgeon B."/>
            <person name="Goodwin S."/>
            <person name="Spatafora J."/>
            <person name="Crous P."/>
            <person name="Grigoriev I."/>
        </authorList>
    </citation>
    <scope>NUCLEOTIDE SEQUENCE</scope>
    <source>
        <strain evidence="12">CBS 119925</strain>
    </source>
</reference>
<dbReference type="Gene3D" id="3.40.50.720">
    <property type="entry name" value="NAD(P)-binding Rossmann-like Domain"/>
    <property type="match status" value="1"/>
</dbReference>
<dbReference type="FunFam" id="3.40.50.720:FF:000068">
    <property type="entry name" value="Sorbitol dehydrogenase"/>
    <property type="match status" value="1"/>
</dbReference>
<evidence type="ECO:0000313" key="13">
    <source>
        <dbReference type="Proteomes" id="UP000799440"/>
    </source>
</evidence>
<dbReference type="EMBL" id="MU006562">
    <property type="protein sequence ID" value="KAF2751213.1"/>
    <property type="molecule type" value="Genomic_DNA"/>
</dbReference>
<organism evidence="12 13">
    <name type="scientific">Sporormia fimetaria CBS 119925</name>
    <dbReference type="NCBI Taxonomy" id="1340428"/>
    <lineage>
        <taxon>Eukaryota</taxon>
        <taxon>Fungi</taxon>
        <taxon>Dikarya</taxon>
        <taxon>Ascomycota</taxon>
        <taxon>Pezizomycotina</taxon>
        <taxon>Dothideomycetes</taxon>
        <taxon>Pleosporomycetidae</taxon>
        <taxon>Pleosporales</taxon>
        <taxon>Sporormiaceae</taxon>
        <taxon>Sporormia</taxon>
    </lineage>
</organism>
<dbReference type="EC" id="1.1.1.12" evidence="8"/>
<dbReference type="Pfam" id="PF08240">
    <property type="entry name" value="ADH_N"/>
    <property type="match status" value="1"/>
</dbReference>
<dbReference type="PANTHER" id="PTHR43161">
    <property type="entry name" value="SORBITOL DEHYDROGENASE"/>
    <property type="match status" value="1"/>
</dbReference>
<dbReference type="GO" id="GO:0003939">
    <property type="term" value="F:L-iditol 2-dehydrogenase (NAD+) activity"/>
    <property type="evidence" value="ECO:0007669"/>
    <property type="project" value="TreeGrafter"/>
</dbReference>
<keyword evidence="5" id="KW-0862">Zinc</keyword>
<evidence type="ECO:0000256" key="1">
    <source>
        <dbReference type="ARBA" id="ARBA00001947"/>
    </source>
</evidence>
<dbReference type="GO" id="GO:0006062">
    <property type="term" value="P:sorbitol catabolic process"/>
    <property type="evidence" value="ECO:0007669"/>
    <property type="project" value="TreeGrafter"/>
</dbReference>